<gene>
    <name evidence="1" type="ORF">CHS0354_018766</name>
</gene>
<reference evidence="1" key="2">
    <citation type="journal article" date="2021" name="Genome Biol. Evol.">
        <title>Developing a high-quality reference genome for a parasitic bivalve with doubly uniparental inheritance (Bivalvia: Unionida).</title>
        <authorList>
            <person name="Smith C.H."/>
        </authorList>
    </citation>
    <scope>NUCLEOTIDE SEQUENCE</scope>
    <source>
        <strain evidence="1">CHS0354</strain>
        <tissue evidence="1">Mantle</tissue>
    </source>
</reference>
<evidence type="ECO:0000313" key="1">
    <source>
        <dbReference type="EMBL" id="KAK3602900.1"/>
    </source>
</evidence>
<dbReference type="AlphaFoldDB" id="A0AAE0T322"/>
<reference evidence="1" key="3">
    <citation type="submission" date="2023-05" db="EMBL/GenBank/DDBJ databases">
        <authorList>
            <person name="Smith C.H."/>
        </authorList>
    </citation>
    <scope>NUCLEOTIDE SEQUENCE</scope>
    <source>
        <strain evidence="1">CHS0354</strain>
        <tissue evidence="1">Mantle</tissue>
    </source>
</reference>
<dbReference type="EMBL" id="JAEAOA010001148">
    <property type="protein sequence ID" value="KAK3602900.1"/>
    <property type="molecule type" value="Genomic_DNA"/>
</dbReference>
<comment type="caution">
    <text evidence="1">The sequence shown here is derived from an EMBL/GenBank/DDBJ whole genome shotgun (WGS) entry which is preliminary data.</text>
</comment>
<sequence length="233" mass="25702">MKGLLFTAYSLYKKSCDSPGCGAICNTNGCMDYSVITSYAIGITCTDGYGLNDTRTFTMYVKQNDPPIYTNLDHTITLNTDIIAKGDVLFTIYYTDTENETLHYNYTYNRTVSSDLFIGDTVGDYYNNAANITAIADQWDLSNTMYAVYICGSDRRNTKCATLTIQIKDYCGIDPICSSNSTTVSDRLAVGSHLFTISVPNINALSGTLSYTIYSEKAFFTVSSSGRCSIFNI</sequence>
<accession>A0AAE0T322</accession>
<organism evidence="1 2">
    <name type="scientific">Potamilus streckersoni</name>
    <dbReference type="NCBI Taxonomy" id="2493646"/>
    <lineage>
        <taxon>Eukaryota</taxon>
        <taxon>Metazoa</taxon>
        <taxon>Spiralia</taxon>
        <taxon>Lophotrochozoa</taxon>
        <taxon>Mollusca</taxon>
        <taxon>Bivalvia</taxon>
        <taxon>Autobranchia</taxon>
        <taxon>Heteroconchia</taxon>
        <taxon>Palaeoheterodonta</taxon>
        <taxon>Unionida</taxon>
        <taxon>Unionoidea</taxon>
        <taxon>Unionidae</taxon>
        <taxon>Ambleminae</taxon>
        <taxon>Lampsilini</taxon>
        <taxon>Potamilus</taxon>
    </lineage>
</organism>
<proteinExistence type="predicted"/>
<dbReference type="Proteomes" id="UP001195483">
    <property type="component" value="Unassembled WGS sequence"/>
</dbReference>
<protein>
    <submittedName>
        <fullName evidence="1">Uncharacterized protein</fullName>
    </submittedName>
</protein>
<name>A0AAE0T322_9BIVA</name>
<evidence type="ECO:0000313" key="2">
    <source>
        <dbReference type="Proteomes" id="UP001195483"/>
    </source>
</evidence>
<keyword evidence="2" id="KW-1185">Reference proteome</keyword>
<reference evidence="1" key="1">
    <citation type="journal article" date="2021" name="Genome Biol. Evol.">
        <title>A High-Quality Reference Genome for a Parasitic Bivalve with Doubly Uniparental Inheritance (Bivalvia: Unionida).</title>
        <authorList>
            <person name="Smith C.H."/>
        </authorList>
    </citation>
    <scope>NUCLEOTIDE SEQUENCE</scope>
    <source>
        <strain evidence="1">CHS0354</strain>
    </source>
</reference>